<evidence type="ECO:0000256" key="1">
    <source>
        <dbReference type="SAM" id="MobiDB-lite"/>
    </source>
</evidence>
<reference evidence="3" key="1">
    <citation type="submission" date="2023-01" db="EMBL/GenBank/DDBJ databases">
        <title>Key to firefly adult light organ development and bioluminescence: homeobox transcription factors regulate luciferase expression and transportation to peroxisome.</title>
        <authorList>
            <person name="Fu X."/>
        </authorList>
    </citation>
    <scope>NUCLEOTIDE SEQUENCE [LARGE SCALE GENOMIC DNA]</scope>
</reference>
<name>A0AAN7PK50_9COLE</name>
<accession>A0AAN7PK50</accession>
<dbReference type="GO" id="GO:0006446">
    <property type="term" value="P:regulation of translational initiation"/>
    <property type="evidence" value="ECO:0007669"/>
    <property type="project" value="TreeGrafter"/>
</dbReference>
<dbReference type="InterPro" id="IPR051367">
    <property type="entry name" value="mRNA_TranslReg/HistoneTransl"/>
</dbReference>
<organism evidence="2 3">
    <name type="scientific">Aquatica leii</name>
    <dbReference type="NCBI Taxonomy" id="1421715"/>
    <lineage>
        <taxon>Eukaryota</taxon>
        <taxon>Metazoa</taxon>
        <taxon>Ecdysozoa</taxon>
        <taxon>Arthropoda</taxon>
        <taxon>Hexapoda</taxon>
        <taxon>Insecta</taxon>
        <taxon>Pterygota</taxon>
        <taxon>Neoptera</taxon>
        <taxon>Endopterygota</taxon>
        <taxon>Coleoptera</taxon>
        <taxon>Polyphaga</taxon>
        <taxon>Elateriformia</taxon>
        <taxon>Elateroidea</taxon>
        <taxon>Lampyridae</taxon>
        <taxon>Luciolinae</taxon>
        <taxon>Aquatica</taxon>
    </lineage>
</organism>
<evidence type="ECO:0000313" key="2">
    <source>
        <dbReference type="EMBL" id="KAK4884171.1"/>
    </source>
</evidence>
<dbReference type="PANTHER" id="PTHR23254:SF18">
    <property type="entry name" value="RE28271P"/>
    <property type="match status" value="1"/>
</dbReference>
<dbReference type="PANTHER" id="PTHR23254">
    <property type="entry name" value="EIF4G DOMAIN PROTEIN"/>
    <property type="match status" value="1"/>
</dbReference>
<feature type="region of interest" description="Disordered" evidence="1">
    <location>
        <begin position="350"/>
        <end position="372"/>
    </location>
</feature>
<sequence length="372" mass="41999">MKKSASGSGRGRGWMKLNNKTEHERPGGTPSNNLVNSVTKLNIDQNEYKKNCDIPQFAKLINIFEQIDAKDDGILLNQKLKHLIKVWREDCKSATDINKSFTCVYSKCLQDSSFATKLVTVMASRTFISQKIHEIKIRHIFVGSLQQDYENRVSIQQESPAAFRNFVRMLGEFCHKARLADGSSLKLLNKPILDCLEMLVKNAQPADLDLFTTMLYLNGSSFDSAQLEAMSLLLMQVRQLLVHGTSLTKTCRTWLLLALDVANNRFGILPSDIHKFYEEQLGEKAIAHFQGTHNILSIETSYPSKTLDSYQSSVSVLQVTPPESTSPVEQSNIVYNNCQPQAEGRRIGRPILGVGARSHSNGEQEEWYDRRK</sequence>
<dbReference type="GO" id="GO:0005829">
    <property type="term" value="C:cytosol"/>
    <property type="evidence" value="ECO:0007669"/>
    <property type="project" value="TreeGrafter"/>
</dbReference>
<keyword evidence="3" id="KW-1185">Reference proteome</keyword>
<evidence type="ECO:0000313" key="3">
    <source>
        <dbReference type="Proteomes" id="UP001353858"/>
    </source>
</evidence>
<dbReference type="EMBL" id="JARPUR010000001">
    <property type="protein sequence ID" value="KAK4884171.1"/>
    <property type="molecule type" value="Genomic_DNA"/>
</dbReference>
<dbReference type="SUPFAM" id="SSF48371">
    <property type="entry name" value="ARM repeat"/>
    <property type="match status" value="1"/>
</dbReference>
<dbReference type="InterPro" id="IPR016024">
    <property type="entry name" value="ARM-type_fold"/>
</dbReference>
<dbReference type="Proteomes" id="UP001353858">
    <property type="component" value="Unassembled WGS sequence"/>
</dbReference>
<dbReference type="GO" id="GO:0008494">
    <property type="term" value="F:translation activator activity"/>
    <property type="evidence" value="ECO:0007669"/>
    <property type="project" value="TreeGrafter"/>
</dbReference>
<dbReference type="Gene3D" id="1.25.40.180">
    <property type="match status" value="1"/>
</dbReference>
<protein>
    <submittedName>
        <fullName evidence="2">Uncharacterized protein</fullName>
    </submittedName>
</protein>
<comment type="caution">
    <text evidence="2">The sequence shown here is derived from an EMBL/GenBank/DDBJ whole genome shotgun (WGS) entry which is preliminary data.</text>
</comment>
<dbReference type="AlphaFoldDB" id="A0AAN7PK50"/>
<gene>
    <name evidence="2" type="ORF">RN001_000442</name>
</gene>
<proteinExistence type="predicted"/>
<feature type="region of interest" description="Disordered" evidence="1">
    <location>
        <begin position="1"/>
        <end position="36"/>
    </location>
</feature>